<evidence type="ECO:0000256" key="2">
    <source>
        <dbReference type="ARBA" id="ARBA00022466"/>
    </source>
</evidence>
<comment type="function">
    <text evidence="10">Mediates the mercuric-dependent induction of mercury resistance operon. In the absence of mercury MerR represses transcription by binding tightly to the mer operator region; when mercury is present the dimeric complex binds a single ion and becomes a potent transcriptional activator, while remaining bound to the mer site.</text>
</comment>
<dbReference type="Gene3D" id="1.10.1660.10">
    <property type="match status" value="1"/>
</dbReference>
<keyword evidence="6" id="KW-0805">Transcription regulation</keyword>
<gene>
    <name evidence="12" type="primary">merR</name>
    <name evidence="12" type="ORF">C7Y44_06060</name>
</gene>
<evidence type="ECO:0000256" key="7">
    <source>
        <dbReference type="ARBA" id="ARBA00023125"/>
    </source>
</evidence>
<evidence type="ECO:0000256" key="1">
    <source>
        <dbReference type="ARBA" id="ARBA00017146"/>
    </source>
</evidence>
<protein>
    <recommendedName>
        <fullName evidence="1">Mercuric resistance operon regulatory protein</fullName>
    </recommendedName>
</protein>
<dbReference type="PRINTS" id="PR00040">
    <property type="entry name" value="HTHMERR"/>
</dbReference>
<sequence>MRYRISELAEKCSINKETIRYYERIGVLSEPSRTDAGYRVYSENTVNRIFFIKRMQDLGFSLVEINKLLGVVDKDSERCRDMYDFVMQKIDQVQNKIRDLKRIEHMLINLKECCPDEKFLHECPIIEILMNDK</sequence>
<dbReference type="SUPFAM" id="SSF46955">
    <property type="entry name" value="Putative DNA-binding domain"/>
    <property type="match status" value="1"/>
</dbReference>
<dbReference type="InterPro" id="IPR009061">
    <property type="entry name" value="DNA-bd_dom_put_sf"/>
</dbReference>
<dbReference type="NCBIfam" id="TIGR02051">
    <property type="entry name" value="MerR"/>
    <property type="match status" value="1"/>
</dbReference>
<dbReference type="PROSITE" id="PS00552">
    <property type="entry name" value="HTH_MERR_1"/>
    <property type="match status" value="1"/>
</dbReference>
<name>A0ABY3B2W3_PAEPP</name>
<keyword evidence="8" id="KW-0010">Activator</keyword>
<dbReference type="InterPro" id="IPR047057">
    <property type="entry name" value="MerR_fam"/>
</dbReference>
<dbReference type="RefSeq" id="WP_142543233.1">
    <property type="nucleotide sequence ID" value="NZ_SADY01000001.1"/>
</dbReference>
<keyword evidence="7" id="KW-0238">DNA-binding</keyword>
<reference evidence="12 13" key="1">
    <citation type="submission" date="2018-03" db="EMBL/GenBank/DDBJ databases">
        <title>Aerobic endospore-forming bacteria genome sequencing and assembly.</title>
        <authorList>
            <person name="Cavalcante D.A."/>
            <person name="Driks A."/>
            <person name="Putonti C."/>
            <person name="De-Souza M.T."/>
        </authorList>
    </citation>
    <scope>NUCLEOTIDE SEQUENCE [LARGE SCALE GENOMIC DNA]</scope>
    <source>
        <strain evidence="12 13">SDF0028</strain>
    </source>
</reference>
<dbReference type="Pfam" id="PF13411">
    <property type="entry name" value="MerR_1"/>
    <property type="match status" value="1"/>
</dbReference>
<evidence type="ECO:0000256" key="10">
    <source>
        <dbReference type="ARBA" id="ARBA00024874"/>
    </source>
</evidence>
<organism evidence="12 13">
    <name type="scientific">Paenibacillus popilliae</name>
    <name type="common">Bacillus popilliae</name>
    <dbReference type="NCBI Taxonomy" id="78057"/>
    <lineage>
        <taxon>Bacteria</taxon>
        <taxon>Bacillati</taxon>
        <taxon>Bacillota</taxon>
        <taxon>Bacilli</taxon>
        <taxon>Bacillales</taxon>
        <taxon>Paenibacillaceae</taxon>
        <taxon>Paenibacillus</taxon>
    </lineage>
</organism>
<dbReference type="PANTHER" id="PTHR30204">
    <property type="entry name" value="REDOX-CYCLING DRUG-SENSING TRANSCRIPTIONAL ACTIVATOR SOXR"/>
    <property type="match status" value="1"/>
</dbReference>
<evidence type="ECO:0000313" key="13">
    <source>
        <dbReference type="Proteomes" id="UP000316208"/>
    </source>
</evidence>
<dbReference type="PANTHER" id="PTHR30204:SF69">
    <property type="entry name" value="MERR-FAMILY TRANSCRIPTIONAL REGULATOR"/>
    <property type="match status" value="1"/>
</dbReference>
<comment type="caution">
    <text evidence="12">The sequence shown here is derived from an EMBL/GenBank/DDBJ whole genome shotgun (WGS) entry which is preliminary data.</text>
</comment>
<proteinExistence type="predicted"/>
<keyword evidence="13" id="KW-1185">Reference proteome</keyword>
<evidence type="ECO:0000256" key="9">
    <source>
        <dbReference type="ARBA" id="ARBA00023163"/>
    </source>
</evidence>
<keyword evidence="4" id="KW-0479">Metal-binding</keyword>
<dbReference type="CDD" id="cd04783">
    <property type="entry name" value="HTH_MerR1"/>
    <property type="match status" value="1"/>
</dbReference>
<evidence type="ECO:0000256" key="4">
    <source>
        <dbReference type="ARBA" id="ARBA00022723"/>
    </source>
</evidence>
<evidence type="ECO:0000259" key="11">
    <source>
        <dbReference type="PROSITE" id="PS50937"/>
    </source>
</evidence>
<dbReference type="InterPro" id="IPR000551">
    <property type="entry name" value="MerR-type_HTH_dom"/>
</dbReference>
<keyword evidence="5" id="KW-0476">Mercury</keyword>
<feature type="domain" description="HTH merR-type" evidence="11">
    <location>
        <begin position="1"/>
        <end position="71"/>
    </location>
</feature>
<keyword evidence="9" id="KW-0804">Transcription</keyword>
<dbReference type="EMBL" id="SADY01000001">
    <property type="protein sequence ID" value="TQR47181.1"/>
    <property type="molecule type" value="Genomic_DNA"/>
</dbReference>
<keyword evidence="2" id="KW-0475">Mercuric resistance</keyword>
<evidence type="ECO:0000256" key="5">
    <source>
        <dbReference type="ARBA" id="ARBA00022914"/>
    </source>
</evidence>
<dbReference type="Proteomes" id="UP000316208">
    <property type="component" value="Unassembled WGS sequence"/>
</dbReference>
<accession>A0ABY3B2W3</accession>
<keyword evidence="3" id="KW-0678">Repressor</keyword>
<dbReference type="SMART" id="SM00422">
    <property type="entry name" value="HTH_MERR"/>
    <property type="match status" value="1"/>
</dbReference>
<dbReference type="PROSITE" id="PS50937">
    <property type="entry name" value="HTH_MERR_2"/>
    <property type="match status" value="1"/>
</dbReference>
<evidence type="ECO:0000256" key="6">
    <source>
        <dbReference type="ARBA" id="ARBA00023015"/>
    </source>
</evidence>
<evidence type="ECO:0000256" key="3">
    <source>
        <dbReference type="ARBA" id="ARBA00022491"/>
    </source>
</evidence>
<evidence type="ECO:0000256" key="8">
    <source>
        <dbReference type="ARBA" id="ARBA00023159"/>
    </source>
</evidence>
<evidence type="ECO:0000313" key="12">
    <source>
        <dbReference type="EMBL" id="TQR47181.1"/>
    </source>
</evidence>
<dbReference type="InterPro" id="IPR011794">
    <property type="entry name" value="MerR"/>
</dbReference>